<evidence type="ECO:0000313" key="3">
    <source>
        <dbReference type="Proteomes" id="UP000005778"/>
    </source>
</evidence>
<dbReference type="Pfam" id="PF13646">
    <property type="entry name" value="HEAT_2"/>
    <property type="match status" value="1"/>
</dbReference>
<reference evidence="2 3" key="2">
    <citation type="submission" date="2012-02" db="EMBL/GenBank/DDBJ databases">
        <title>Improved High-Quality Draft sequence of Desulfobacter postgatei 2ac9.</title>
        <authorList>
            <consortium name="US DOE Joint Genome Institute"/>
            <person name="Lucas S."/>
            <person name="Han J."/>
            <person name="Lapidus A."/>
            <person name="Cheng J.-F."/>
            <person name="Goodwin L."/>
            <person name="Pitluck S."/>
            <person name="Peters L."/>
            <person name="Ovchinnikova G."/>
            <person name="Held B."/>
            <person name="Detter J.C."/>
            <person name="Han C."/>
            <person name="Tapia R."/>
            <person name="Land M."/>
            <person name="Hauser L."/>
            <person name="Kyrpides N."/>
            <person name="Ivanova N."/>
            <person name="Pagani I."/>
            <person name="Orellana R."/>
            <person name="Lovley D."/>
            <person name="Woyke T."/>
        </authorList>
    </citation>
    <scope>NUCLEOTIDE SEQUENCE [LARGE SCALE GENOMIC DNA]</scope>
    <source>
        <strain evidence="2 3">2ac9</strain>
    </source>
</reference>
<dbReference type="EMBL" id="CM001488">
    <property type="protein sequence ID" value="EIM63625.1"/>
    <property type="molecule type" value="Genomic_DNA"/>
</dbReference>
<feature type="region of interest" description="Disordered" evidence="1">
    <location>
        <begin position="190"/>
        <end position="225"/>
    </location>
</feature>
<dbReference type="Proteomes" id="UP000005778">
    <property type="component" value="Chromosome"/>
</dbReference>
<dbReference type="STRING" id="879212.DespoDRAFT_01706"/>
<reference evidence="2 3" key="1">
    <citation type="submission" date="2011-09" db="EMBL/GenBank/DDBJ databases">
        <authorList>
            <consortium name="US DOE Joint Genome Institute (JGI-PGF)"/>
            <person name="Lucas S."/>
            <person name="Han J."/>
            <person name="Lapidus A."/>
            <person name="Cheng J.-F."/>
            <person name="Goodwin L."/>
            <person name="Pitluck S."/>
            <person name="Peters L."/>
            <person name="Land M.L."/>
            <person name="Hauser L."/>
            <person name="Orellana R."/>
            <person name="Lovley D."/>
            <person name="Woyke T.J."/>
        </authorList>
    </citation>
    <scope>NUCLEOTIDE SEQUENCE [LARGE SCALE GENOMIC DNA]</scope>
    <source>
        <strain evidence="2 3">2ac9</strain>
    </source>
</reference>
<keyword evidence="3" id="KW-1185">Reference proteome</keyword>
<organism evidence="2 3">
    <name type="scientific">Desulfobacter postgatei 2ac9</name>
    <dbReference type="NCBI Taxonomy" id="879212"/>
    <lineage>
        <taxon>Bacteria</taxon>
        <taxon>Pseudomonadati</taxon>
        <taxon>Thermodesulfobacteriota</taxon>
        <taxon>Desulfobacteria</taxon>
        <taxon>Desulfobacterales</taxon>
        <taxon>Desulfobacteraceae</taxon>
        <taxon>Desulfobacter</taxon>
    </lineage>
</organism>
<protein>
    <recommendedName>
        <fullName evidence="4">HEAT repeat domain-containing protein</fullName>
    </recommendedName>
</protein>
<dbReference type="AlphaFoldDB" id="I5B2B2"/>
<evidence type="ECO:0008006" key="4">
    <source>
        <dbReference type="Google" id="ProtNLM"/>
    </source>
</evidence>
<dbReference type="eggNOG" id="COG1413">
    <property type="taxonomic scope" value="Bacteria"/>
</dbReference>
<accession>I5B2B2</accession>
<dbReference type="OrthoDB" id="5410345at2"/>
<proteinExistence type="predicted"/>
<sequence length="225" mass="25653">MASFMSEFERILKTGQINSDTLSQILSLDEDQQQAMIERLAPAPDNVAYDILFFLMNTMEPTHPLRPRLYQLTMDRAHINFKFSMILINHTNPDHPGPITHLIKHILSKETDKALLKDIFRAAGRLGMEFLVDDLAEFVFYDDSELRREAVTAMERIGTNKALHRLEKIAQTDKCDSDILNALTFLKGKQKMPPVSQPREKAKKIESGTKVKDLITPAQNAQNDC</sequence>
<gene>
    <name evidence="2" type="ORF">DespoDRAFT_01706</name>
</gene>
<name>I5B2B2_9BACT</name>
<dbReference type="RefSeq" id="WP_004072864.1">
    <property type="nucleotide sequence ID" value="NZ_CM001488.1"/>
</dbReference>
<feature type="compositionally biased region" description="Basic and acidic residues" evidence="1">
    <location>
        <begin position="198"/>
        <end position="213"/>
    </location>
</feature>
<dbReference type="HOGENOM" id="CLU_1228309_0_0_7"/>
<evidence type="ECO:0000313" key="2">
    <source>
        <dbReference type="EMBL" id="EIM63625.1"/>
    </source>
</evidence>
<evidence type="ECO:0000256" key="1">
    <source>
        <dbReference type="SAM" id="MobiDB-lite"/>
    </source>
</evidence>